<keyword evidence="7" id="KW-1185">Reference proteome</keyword>
<comment type="similarity">
    <text evidence="2">Belongs to the UTP14 family.</text>
</comment>
<dbReference type="Proteomes" id="UP000290809">
    <property type="component" value="Unassembled WGS sequence"/>
</dbReference>
<dbReference type="STRING" id="6184.A0A430Q6L6"/>
<protein>
    <submittedName>
        <fullName evidence="6">U3 small nucleolar RNA-associated protein 14</fullName>
    </submittedName>
</protein>
<organism evidence="6 7">
    <name type="scientific">Schistosoma bovis</name>
    <name type="common">Blood fluke</name>
    <dbReference type="NCBI Taxonomy" id="6184"/>
    <lineage>
        <taxon>Eukaryota</taxon>
        <taxon>Metazoa</taxon>
        <taxon>Spiralia</taxon>
        <taxon>Lophotrochozoa</taxon>
        <taxon>Platyhelminthes</taxon>
        <taxon>Trematoda</taxon>
        <taxon>Digenea</taxon>
        <taxon>Strigeidida</taxon>
        <taxon>Schistosomatoidea</taxon>
        <taxon>Schistosomatidae</taxon>
        <taxon>Schistosoma</taxon>
    </lineage>
</organism>
<evidence type="ECO:0000256" key="4">
    <source>
        <dbReference type="ARBA" id="ARBA00023242"/>
    </source>
</evidence>
<evidence type="ECO:0000256" key="1">
    <source>
        <dbReference type="ARBA" id="ARBA00004604"/>
    </source>
</evidence>
<feature type="region of interest" description="Disordered" evidence="5">
    <location>
        <begin position="731"/>
        <end position="756"/>
    </location>
</feature>
<keyword evidence="4" id="KW-0539">Nucleus</keyword>
<feature type="region of interest" description="Disordered" evidence="5">
    <location>
        <begin position="570"/>
        <end position="617"/>
    </location>
</feature>
<dbReference type="AlphaFoldDB" id="A0A430Q6L6"/>
<feature type="compositionally biased region" description="Acidic residues" evidence="5">
    <location>
        <begin position="287"/>
        <end position="302"/>
    </location>
</feature>
<dbReference type="Pfam" id="PF04615">
    <property type="entry name" value="Utp14"/>
    <property type="match status" value="3"/>
</dbReference>
<feature type="compositionally biased region" description="Basic and acidic residues" evidence="5">
    <location>
        <begin position="570"/>
        <end position="585"/>
    </location>
</feature>
<dbReference type="PANTHER" id="PTHR14150:SF12">
    <property type="entry name" value="U3 SMALL NUCLEOLAR RNA-ASSOCIATED PROTEIN 14 HOMOLOG A"/>
    <property type="match status" value="1"/>
</dbReference>
<sequence length="859" mass="98702">MLECAAPGVEDANVWGLISLKKGDKKAQRKILNEFHRHNKVLNETDEIQDARQARRIAFRGVKRQLNLWKGPVHKNRLAEQIVFPINDREIVMSASQEAAKMKEQVYVKDTIKDSTNLQGKLYNALYRDMDTSTPQEEIPEKAAKMVSKMLLEKIAMRDRERFLLARAAARNKRQNKIKSKRFHRHLKARTMKEYEKETESLRINNPRKFAERLLSAELSRVRERASLKHRGGSKFAKLQKLRAKYDSEARAAVADMHELSRETTRRTDPDLLSDTDESDVSLSSESEGESDGSDFNLDDDADEEVNGVTQTLGWWKKCAAPGVEDANVWGLISLKKGDKKAQRKILNEFHRHNKVLNETDEIQDARQARRIAFRGVKRQLNLWKGPVHKNRLAEQIVFPINDREIVMSASQEAAKMKEQVYVKDTIKDSTNLQGKLYNALYRDMDTSTPQEEIPEKAAKMVSKMLLEKIAMRDRERFLLARAAARNKRQNKIKSKRFHRHLKARTMKEYEKETESLRINNPRKFAERLLSAELSRVRERASLKHRGGSKFAKLQKLRAKYDSEARAAVADMHELSRETTRRTDPDLLSDTDESDVSLSSESEGESDGSDFNLDDDADEEVNGVTQTLGWWKKGSTKNKSKTEHQTTVGAVLSTQAAEEVLEKYEVNQMILSEPVVCNTSVAAEPDVVDPNSEGFFHALQESFANDPALQQKFSAEKSETVKDEAPQDIDTFLPGWNSWTGPGTEKADERKRRSRIVPAPRVKREDDKKPHVIIKRRVNQDFKQHLVKTIPFPYNTPEQFEAFISQPICREWTTELTHRELTRPKVTVQSGRIIRPISKSAALLRDKDIERFVKQNKNS</sequence>
<gene>
    <name evidence="6" type="ORF">DC041_0002845</name>
</gene>
<feature type="region of interest" description="Disordered" evidence="5">
    <location>
        <begin position="255"/>
        <end position="302"/>
    </location>
</feature>
<dbReference type="EMBL" id="QMKO01002485">
    <property type="protein sequence ID" value="RTG83360.1"/>
    <property type="molecule type" value="Genomic_DNA"/>
</dbReference>
<accession>A0A430Q6L6</accession>
<dbReference type="GO" id="GO:0032040">
    <property type="term" value="C:small-subunit processome"/>
    <property type="evidence" value="ECO:0007669"/>
    <property type="project" value="InterPro"/>
</dbReference>
<dbReference type="GO" id="GO:0006364">
    <property type="term" value="P:rRNA processing"/>
    <property type="evidence" value="ECO:0007669"/>
    <property type="project" value="InterPro"/>
</dbReference>
<keyword evidence="3" id="KW-0597">Phosphoprotein</keyword>
<evidence type="ECO:0000256" key="3">
    <source>
        <dbReference type="ARBA" id="ARBA00022553"/>
    </source>
</evidence>
<feature type="compositionally biased region" description="Acidic residues" evidence="5">
    <location>
        <begin position="602"/>
        <end position="617"/>
    </location>
</feature>
<evidence type="ECO:0000313" key="6">
    <source>
        <dbReference type="EMBL" id="RTG83360.1"/>
    </source>
</evidence>
<dbReference type="PANTHER" id="PTHR14150">
    <property type="entry name" value="U3 SMALL NUCLEOLAR RNA-ASSOCIATED PROTEIN 14"/>
    <property type="match status" value="1"/>
</dbReference>
<evidence type="ECO:0000256" key="5">
    <source>
        <dbReference type="SAM" id="MobiDB-lite"/>
    </source>
</evidence>
<comment type="caution">
    <text evidence="6">The sequence shown here is derived from an EMBL/GenBank/DDBJ whole genome shotgun (WGS) entry which is preliminary data.</text>
</comment>
<proteinExistence type="inferred from homology"/>
<comment type="subcellular location">
    <subcellularLocation>
        <location evidence="1">Nucleus</location>
        <location evidence="1">Nucleolus</location>
    </subcellularLocation>
</comment>
<reference evidence="6 7" key="1">
    <citation type="journal article" date="2019" name="PLoS Pathog.">
        <title>Genome sequence of the bovine parasite Schistosoma bovis Tanzania.</title>
        <authorList>
            <person name="Oey H."/>
            <person name="Zakrzewski M."/>
            <person name="Gobert G."/>
            <person name="Gravermann K."/>
            <person name="Stoye J."/>
            <person name="Jones M."/>
            <person name="Mcmanus D."/>
            <person name="Krause L."/>
        </authorList>
    </citation>
    <scope>NUCLEOTIDE SEQUENCE [LARGE SCALE GENOMIC DNA]</scope>
    <source>
        <strain evidence="6 7">TAN1997</strain>
    </source>
</reference>
<evidence type="ECO:0000313" key="7">
    <source>
        <dbReference type="Proteomes" id="UP000290809"/>
    </source>
</evidence>
<evidence type="ECO:0000256" key="2">
    <source>
        <dbReference type="ARBA" id="ARBA00007774"/>
    </source>
</evidence>
<feature type="compositionally biased region" description="Basic and acidic residues" evidence="5">
    <location>
        <begin position="255"/>
        <end position="270"/>
    </location>
</feature>
<dbReference type="InterPro" id="IPR006709">
    <property type="entry name" value="SSU_processome_Utp14"/>
</dbReference>
<name>A0A430Q6L6_SCHBO</name>